<dbReference type="Pfam" id="PF00107">
    <property type="entry name" value="ADH_zinc_N"/>
    <property type="match status" value="1"/>
</dbReference>
<dbReference type="GO" id="GO:0003960">
    <property type="term" value="F:quinone reductase (NADPH) activity"/>
    <property type="evidence" value="ECO:0007669"/>
    <property type="project" value="InterPro"/>
</dbReference>
<protein>
    <submittedName>
        <fullName evidence="4">Quinone oxidoreductase</fullName>
    </submittedName>
</protein>
<dbReference type="FunFam" id="3.40.50.720:FF:000053">
    <property type="entry name" value="Quinone oxidoreductase 1"/>
    <property type="match status" value="1"/>
</dbReference>
<dbReference type="GO" id="GO:0008270">
    <property type="term" value="F:zinc ion binding"/>
    <property type="evidence" value="ECO:0007669"/>
    <property type="project" value="InterPro"/>
</dbReference>
<dbReference type="GO" id="GO:0035925">
    <property type="term" value="F:mRNA 3'-UTR AU-rich region binding"/>
    <property type="evidence" value="ECO:0007669"/>
    <property type="project" value="TreeGrafter"/>
</dbReference>
<keyword evidence="1" id="KW-0521">NADP</keyword>
<dbReference type="PROSITE" id="PS01162">
    <property type="entry name" value="QOR_ZETA_CRYSTAL"/>
    <property type="match status" value="1"/>
</dbReference>
<dbReference type="RefSeq" id="WP_136907706.1">
    <property type="nucleotide sequence ID" value="NZ_SWJZ01000061.1"/>
</dbReference>
<dbReference type="InterPro" id="IPR002364">
    <property type="entry name" value="Quin_OxRdtase/zeta-crystal_CS"/>
</dbReference>
<evidence type="ECO:0000313" key="5">
    <source>
        <dbReference type="Proteomes" id="UP000310597"/>
    </source>
</evidence>
<dbReference type="OrthoDB" id="9805883at2"/>
<dbReference type="SMART" id="SM00829">
    <property type="entry name" value="PKS_ER"/>
    <property type="match status" value="1"/>
</dbReference>
<gene>
    <name evidence="4" type="ORF">FBT96_14050</name>
</gene>
<evidence type="ECO:0000313" key="4">
    <source>
        <dbReference type="EMBL" id="TKD17515.1"/>
    </source>
</evidence>
<accession>A0A4U1JNZ2</accession>
<dbReference type="Gene3D" id="3.90.180.10">
    <property type="entry name" value="Medium-chain alcohol dehydrogenases, catalytic domain"/>
    <property type="match status" value="1"/>
</dbReference>
<feature type="domain" description="Enoyl reductase (ER)" evidence="3">
    <location>
        <begin position="11"/>
        <end position="321"/>
    </location>
</feature>
<evidence type="ECO:0000259" key="3">
    <source>
        <dbReference type="SMART" id="SM00829"/>
    </source>
</evidence>
<dbReference type="Gene3D" id="3.40.50.720">
    <property type="entry name" value="NAD(P)-binding Rossmann-like Domain"/>
    <property type="match status" value="1"/>
</dbReference>
<comment type="caution">
    <text evidence="4">The sequence shown here is derived from an EMBL/GenBank/DDBJ whole genome shotgun (WGS) entry which is preliminary data.</text>
</comment>
<dbReference type="SUPFAM" id="SSF51735">
    <property type="entry name" value="NAD(P)-binding Rossmann-fold domains"/>
    <property type="match status" value="1"/>
</dbReference>
<dbReference type="InterPro" id="IPR047618">
    <property type="entry name" value="QOR-like"/>
</dbReference>
<reference evidence="4 5" key="1">
    <citation type="submission" date="2019-04" db="EMBL/GenBank/DDBJ databases">
        <title>Draft Whole-Genome sequence of the purple photosynthetic bacterium Rhodobacter capsulatus SP108 with an indigenous class A beta-lactamase.</title>
        <authorList>
            <person name="Robertson S."/>
            <person name="Meyer T.E."/>
            <person name="Kyndt J.A."/>
        </authorList>
    </citation>
    <scope>NUCLEOTIDE SEQUENCE [LARGE SCALE GENOMIC DNA]</scope>
    <source>
        <strain evidence="4 5">SP108</strain>
    </source>
</reference>
<dbReference type="GO" id="GO:0005829">
    <property type="term" value="C:cytosol"/>
    <property type="evidence" value="ECO:0007669"/>
    <property type="project" value="TreeGrafter"/>
</dbReference>
<dbReference type="CDD" id="cd05286">
    <property type="entry name" value="QOR2"/>
    <property type="match status" value="1"/>
</dbReference>
<dbReference type="EMBL" id="SWJZ01000061">
    <property type="protein sequence ID" value="TKD17515.1"/>
    <property type="molecule type" value="Genomic_DNA"/>
</dbReference>
<evidence type="ECO:0000256" key="2">
    <source>
        <dbReference type="ARBA" id="ARBA00023002"/>
    </source>
</evidence>
<dbReference type="PANTHER" id="PTHR48106:SF13">
    <property type="entry name" value="QUINONE OXIDOREDUCTASE-RELATED"/>
    <property type="match status" value="1"/>
</dbReference>
<name>A0A4U1JNZ2_RHOCA</name>
<dbReference type="AlphaFoldDB" id="A0A4U1JNZ2"/>
<organism evidence="4 5">
    <name type="scientific">Rhodobacter capsulatus</name>
    <name type="common">Rhodopseudomonas capsulata</name>
    <dbReference type="NCBI Taxonomy" id="1061"/>
    <lineage>
        <taxon>Bacteria</taxon>
        <taxon>Pseudomonadati</taxon>
        <taxon>Pseudomonadota</taxon>
        <taxon>Alphaproteobacteria</taxon>
        <taxon>Rhodobacterales</taxon>
        <taxon>Rhodobacter group</taxon>
        <taxon>Rhodobacter</taxon>
    </lineage>
</organism>
<dbReference type="Proteomes" id="UP000310597">
    <property type="component" value="Unassembled WGS sequence"/>
</dbReference>
<evidence type="ECO:0000256" key="1">
    <source>
        <dbReference type="ARBA" id="ARBA00022857"/>
    </source>
</evidence>
<dbReference type="InterPro" id="IPR013154">
    <property type="entry name" value="ADH-like_N"/>
</dbReference>
<dbReference type="InterPro" id="IPR011032">
    <property type="entry name" value="GroES-like_sf"/>
</dbReference>
<sequence length="323" mass="34283">MRYAMAVTAPGGVENFRRIDCELPPPGPGEVVLRQTAIGLNYIDVYFRTGLYPWGVPADLITGGEAAGVIEAVGPGVDLPLGLRVAYTVRNGAYASHRVIAADDLVPIPDGISDEIAAAVMLKGLTVHYLIHHSYPVAAGDCVLVHAAAGGVGLLAGQWLKHKGVRAIGTAGTPEKCALALAHGYDAVIDYKTRDFVAETMRLTDGKGVQAVYDSVGAVTVKKSIEVLETFGTLVSFGQSSGPALDFRITDLARGSLRLTRPTLFHHTAQPGWLRKASRDMFDLILGGTIRVEIGQRYDLNDVAAAHTALESRKTTGCTILTP</sequence>
<keyword evidence="2" id="KW-0560">Oxidoreductase</keyword>
<proteinExistence type="predicted"/>
<dbReference type="InterPro" id="IPR020843">
    <property type="entry name" value="ER"/>
</dbReference>
<dbReference type="SUPFAM" id="SSF50129">
    <property type="entry name" value="GroES-like"/>
    <property type="match status" value="1"/>
</dbReference>
<dbReference type="PANTHER" id="PTHR48106">
    <property type="entry name" value="QUINONE OXIDOREDUCTASE PIG3-RELATED"/>
    <property type="match status" value="1"/>
</dbReference>
<dbReference type="InterPro" id="IPR036291">
    <property type="entry name" value="NAD(P)-bd_dom_sf"/>
</dbReference>
<dbReference type="InterPro" id="IPR013149">
    <property type="entry name" value="ADH-like_C"/>
</dbReference>
<dbReference type="Pfam" id="PF08240">
    <property type="entry name" value="ADH_N"/>
    <property type="match status" value="1"/>
</dbReference>
<dbReference type="GO" id="GO:0070402">
    <property type="term" value="F:NADPH binding"/>
    <property type="evidence" value="ECO:0007669"/>
    <property type="project" value="TreeGrafter"/>
</dbReference>